<sequence length="297" mass="33399">MSSQVTQVESARKSALLRKRINKVIIYALLIFFAILFLIPVAWMLSTALKSLADVSAFPPIIIPNPPLWSNFVTALTAVPVFQYMGNSAAYCLLTIIGDILSSSLVAYAFAHVRFKYREIVFICVLATMMIPYEVLIIPQFLLFRSLGWIDTYLPLIVPTFFGSPYLIFLLRQAFRGISRDVVEAAKLDGANHLVIWWQIILPLSKPALAAVAIFSFMFHWNDLMGPLIYLNTNELYPISLGLSQYTAAYGTTAWNILMAASLVAVIPCIVVFFFSQRYIIQGIVVARPGSDKQQWR</sequence>
<evidence type="ECO:0000256" key="4">
    <source>
        <dbReference type="ARBA" id="ARBA00022692"/>
    </source>
</evidence>
<evidence type="ECO:0000313" key="10">
    <source>
        <dbReference type="Proteomes" id="UP000635565"/>
    </source>
</evidence>
<evidence type="ECO:0000256" key="3">
    <source>
        <dbReference type="ARBA" id="ARBA00022475"/>
    </source>
</evidence>
<feature type="transmembrane region" description="Helical" evidence="7">
    <location>
        <begin position="120"/>
        <end position="141"/>
    </location>
</feature>
<dbReference type="PANTHER" id="PTHR43744">
    <property type="entry name" value="ABC TRANSPORTER PERMEASE PROTEIN MG189-RELATED-RELATED"/>
    <property type="match status" value="1"/>
</dbReference>
<dbReference type="InterPro" id="IPR035906">
    <property type="entry name" value="MetI-like_sf"/>
</dbReference>
<feature type="transmembrane region" description="Helical" evidence="7">
    <location>
        <begin position="196"/>
        <end position="221"/>
    </location>
</feature>
<accession>A0ABQ3V7I2</accession>
<evidence type="ECO:0000256" key="5">
    <source>
        <dbReference type="ARBA" id="ARBA00022989"/>
    </source>
</evidence>
<reference evidence="9 10" key="1">
    <citation type="journal article" date="2021" name="Int. J. Syst. Evol. Microbiol.">
        <title>Reticulibacter mediterranei gen. nov., sp. nov., within the new family Reticulibacteraceae fam. nov., and Ktedonospora formicarum gen. nov., sp. nov., Ktedonobacter robiniae sp. nov., Dictyobacter formicarum sp. nov. and Dictyobacter arantiisoli sp. nov., belonging to the class Ktedonobacteria.</title>
        <authorList>
            <person name="Yabe S."/>
            <person name="Zheng Y."/>
            <person name="Wang C.M."/>
            <person name="Sakai Y."/>
            <person name="Abe K."/>
            <person name="Yokota A."/>
            <person name="Donadio S."/>
            <person name="Cavaletti L."/>
            <person name="Monciardini P."/>
        </authorList>
    </citation>
    <scope>NUCLEOTIDE SEQUENCE [LARGE SCALE GENOMIC DNA]</scope>
    <source>
        <strain evidence="9 10">SOSP1-9</strain>
    </source>
</reference>
<dbReference type="SUPFAM" id="SSF161098">
    <property type="entry name" value="MetI-like"/>
    <property type="match status" value="1"/>
</dbReference>
<keyword evidence="6 7" id="KW-0472">Membrane</keyword>
<dbReference type="CDD" id="cd06261">
    <property type="entry name" value="TM_PBP2"/>
    <property type="match status" value="1"/>
</dbReference>
<keyword evidence="3" id="KW-1003">Cell membrane</keyword>
<proteinExistence type="inferred from homology"/>
<dbReference type="PANTHER" id="PTHR43744:SF6">
    <property type="entry name" value="ABC TRANSPORTER PERMEASE PROTEIN YESQ-RELATED"/>
    <property type="match status" value="1"/>
</dbReference>
<organism evidence="9 10">
    <name type="scientific">Dictyobacter formicarum</name>
    <dbReference type="NCBI Taxonomy" id="2778368"/>
    <lineage>
        <taxon>Bacteria</taxon>
        <taxon>Bacillati</taxon>
        <taxon>Chloroflexota</taxon>
        <taxon>Ktedonobacteria</taxon>
        <taxon>Ktedonobacterales</taxon>
        <taxon>Dictyobacteraceae</taxon>
        <taxon>Dictyobacter</taxon>
    </lineage>
</organism>
<feature type="transmembrane region" description="Helical" evidence="7">
    <location>
        <begin position="88"/>
        <end position="108"/>
    </location>
</feature>
<comment type="subcellular location">
    <subcellularLocation>
        <location evidence="1 7">Cell membrane</location>
        <topology evidence="1 7">Multi-pass membrane protein</topology>
    </subcellularLocation>
</comment>
<dbReference type="Gene3D" id="1.10.3720.10">
    <property type="entry name" value="MetI-like"/>
    <property type="match status" value="1"/>
</dbReference>
<evidence type="ECO:0000256" key="6">
    <source>
        <dbReference type="ARBA" id="ARBA00023136"/>
    </source>
</evidence>
<feature type="transmembrane region" description="Helical" evidence="7">
    <location>
        <begin position="24"/>
        <end position="45"/>
    </location>
</feature>
<feature type="transmembrane region" description="Helical" evidence="7">
    <location>
        <begin position="254"/>
        <end position="275"/>
    </location>
</feature>
<keyword evidence="2 7" id="KW-0813">Transport</keyword>
<dbReference type="EMBL" id="BNJJ01000001">
    <property type="protein sequence ID" value="GHO82097.1"/>
    <property type="molecule type" value="Genomic_DNA"/>
</dbReference>
<keyword evidence="4 7" id="KW-0812">Transmembrane</keyword>
<comment type="caution">
    <text evidence="9">The sequence shown here is derived from an EMBL/GenBank/DDBJ whole genome shotgun (WGS) entry which is preliminary data.</text>
</comment>
<feature type="transmembrane region" description="Helical" evidence="7">
    <location>
        <begin position="153"/>
        <end position="175"/>
    </location>
</feature>
<dbReference type="Proteomes" id="UP000635565">
    <property type="component" value="Unassembled WGS sequence"/>
</dbReference>
<name>A0ABQ3V7I2_9CHLR</name>
<evidence type="ECO:0000313" key="9">
    <source>
        <dbReference type="EMBL" id="GHO82097.1"/>
    </source>
</evidence>
<evidence type="ECO:0000256" key="7">
    <source>
        <dbReference type="RuleBase" id="RU363032"/>
    </source>
</evidence>
<gene>
    <name evidence="9" type="ORF">KSZ_01030</name>
</gene>
<keyword evidence="10" id="KW-1185">Reference proteome</keyword>
<dbReference type="Pfam" id="PF00528">
    <property type="entry name" value="BPD_transp_1"/>
    <property type="match status" value="1"/>
</dbReference>
<evidence type="ECO:0000259" key="8">
    <source>
        <dbReference type="PROSITE" id="PS50928"/>
    </source>
</evidence>
<evidence type="ECO:0000256" key="1">
    <source>
        <dbReference type="ARBA" id="ARBA00004651"/>
    </source>
</evidence>
<dbReference type="InterPro" id="IPR000515">
    <property type="entry name" value="MetI-like"/>
</dbReference>
<feature type="domain" description="ABC transmembrane type-1" evidence="8">
    <location>
        <begin position="85"/>
        <end position="276"/>
    </location>
</feature>
<keyword evidence="5 7" id="KW-1133">Transmembrane helix</keyword>
<dbReference type="RefSeq" id="WP_201359804.1">
    <property type="nucleotide sequence ID" value="NZ_BNJJ01000001.1"/>
</dbReference>
<protein>
    <submittedName>
        <fullName evidence="9">Sugar ABC transporter permease</fullName>
    </submittedName>
</protein>
<dbReference type="PROSITE" id="PS50928">
    <property type="entry name" value="ABC_TM1"/>
    <property type="match status" value="1"/>
</dbReference>
<evidence type="ECO:0000256" key="2">
    <source>
        <dbReference type="ARBA" id="ARBA00022448"/>
    </source>
</evidence>
<comment type="similarity">
    <text evidence="7">Belongs to the binding-protein-dependent transport system permease family.</text>
</comment>